<dbReference type="EMBL" id="BAABDK010000009">
    <property type="protein sequence ID" value="GAA4027262.1"/>
    <property type="molecule type" value="Genomic_DNA"/>
</dbReference>
<evidence type="ECO:0000313" key="3">
    <source>
        <dbReference type="Proteomes" id="UP001501469"/>
    </source>
</evidence>
<reference evidence="3" key="1">
    <citation type="journal article" date="2019" name="Int. J. Syst. Evol. Microbiol.">
        <title>The Global Catalogue of Microorganisms (GCM) 10K type strain sequencing project: providing services to taxonomists for standard genome sequencing and annotation.</title>
        <authorList>
            <consortium name="The Broad Institute Genomics Platform"/>
            <consortium name="The Broad Institute Genome Sequencing Center for Infectious Disease"/>
            <person name="Wu L."/>
            <person name="Ma J."/>
        </authorList>
    </citation>
    <scope>NUCLEOTIDE SEQUENCE [LARGE SCALE GENOMIC DNA]</scope>
    <source>
        <strain evidence="3">JCM 17225</strain>
    </source>
</reference>
<evidence type="ECO:0000259" key="1">
    <source>
        <dbReference type="Pfam" id="PF03572"/>
    </source>
</evidence>
<protein>
    <recommendedName>
        <fullName evidence="1">Tail specific protease domain-containing protein</fullName>
    </recommendedName>
</protein>
<dbReference type="InterPro" id="IPR029045">
    <property type="entry name" value="ClpP/crotonase-like_dom_sf"/>
</dbReference>
<dbReference type="Gene3D" id="3.30.750.44">
    <property type="match status" value="1"/>
</dbReference>
<organism evidence="2 3">
    <name type="scientific">Hymenobacter glaciei</name>
    <dbReference type="NCBI Taxonomy" id="877209"/>
    <lineage>
        <taxon>Bacteria</taxon>
        <taxon>Pseudomonadati</taxon>
        <taxon>Bacteroidota</taxon>
        <taxon>Cytophagia</taxon>
        <taxon>Cytophagales</taxon>
        <taxon>Hymenobacteraceae</taxon>
        <taxon>Hymenobacter</taxon>
    </lineage>
</organism>
<feature type="domain" description="Tail specific protease" evidence="1">
    <location>
        <begin position="556"/>
        <end position="727"/>
    </location>
</feature>
<keyword evidence="3" id="KW-1185">Reference proteome</keyword>
<dbReference type="Proteomes" id="UP001501469">
    <property type="component" value="Unassembled WGS sequence"/>
</dbReference>
<dbReference type="SUPFAM" id="SSF52096">
    <property type="entry name" value="ClpP/crotonase"/>
    <property type="match status" value="1"/>
</dbReference>
<comment type="caution">
    <text evidence="2">The sequence shown here is derived from an EMBL/GenBank/DDBJ whole genome shotgun (WGS) entry which is preliminary data.</text>
</comment>
<name>A0ABP7TJK7_9BACT</name>
<proteinExistence type="predicted"/>
<accession>A0ABP7TJK7</accession>
<gene>
    <name evidence="2" type="ORF">GCM10022409_09030</name>
</gene>
<dbReference type="Pfam" id="PF03572">
    <property type="entry name" value="Peptidase_S41"/>
    <property type="match status" value="1"/>
</dbReference>
<evidence type="ECO:0000313" key="2">
    <source>
        <dbReference type="EMBL" id="GAA4027262.1"/>
    </source>
</evidence>
<sequence>MALWLILVPTALLRAQTQTYTPAQIERVAKLSELYGHVKFFHPYLGYKRINWDSAFAQAAPRVAQAQTDAETVAAIGQLLAVLSDGATTVRLVGPRPKAAPGAASDSVQVYFAPDSVLVLQTNNYAGAGDYEGMIEKMGAFVAKLPKAHAVLLDLRGGKPLTDEQIAGFNYSLSYVRPLQLLSALPVVTAATRLRNHSGFAPEEGATSGGYWSGFYIHPGETTPPRKDSRSRPLAILVNKNAALTDGLLALGNHPHVRLYSAEPLTDAQVVHPVSFSFSPTITVDFRTSELLGADGSPGLSGVAQLPAGTRPEAAAAFVLSQLRTPAAASPTRSAGGNAALPTAPPSAAYATGTYPALGYRLLAGAKMWSVIHYFHAYKDLMPGSWDAALRTALGQLAAAPDSAEYALAVARFYRHIQDGHGFVSAPAIIRHVGQGGLPVEIRFVENKPVITRLFGAAANEKDLHVGDILTEVNGEKVEARIASLGAIQSASNEWTRLNYLRGRLLRAPLGKPIRVKVRGADNRERTVTLTAQPASELKPPSDTTAVFRLLPGNIGYADMGRLQSKDVPRMFAAFKTAKAVVFDMRNYPNGTAWAIAPYLTARKDVVGAKFFRYAPNEPDVTAGDTYHSMQKYFFDQLLPPNTGQPVYRGKTVMLVDERTQSQAEHSGLFFEAANGTEFIGSPTAGANGDVTSFAIPGGIRLSFSGHDVRHADGRQLQQVGLQPKILVRPTIQGIRRGQDEVLARALSYLANPQSAVHTGKTLVKTKAR</sequence>
<dbReference type="InterPro" id="IPR005151">
    <property type="entry name" value="Tail-specific_protease"/>
</dbReference>
<dbReference type="Gene3D" id="3.90.226.10">
    <property type="entry name" value="2-enoyl-CoA Hydratase, Chain A, domain 1"/>
    <property type="match status" value="1"/>
</dbReference>